<name>A0A1H6H6N5_CHRCI</name>
<feature type="chain" id="PRO_5011708554" description="NVEALA protein" evidence="1">
    <location>
        <begin position="24"/>
        <end position="92"/>
    </location>
</feature>
<dbReference type="Proteomes" id="UP000198561">
    <property type="component" value="Unassembled WGS sequence"/>
</dbReference>
<keyword evidence="1" id="KW-0732">Signal</keyword>
<sequence length="92" mass="9872">MKNLKTILVPVAILVFGVGSAFATNKAKTEKKVSETAYYFDASAPDEKCIFVGEVDCNPTSGPVCTELIGGSPKVMQQFLSETECGVTLHRN</sequence>
<gene>
    <name evidence="2" type="ORF">SAMN05421593_1477</name>
</gene>
<evidence type="ECO:0008006" key="4">
    <source>
        <dbReference type="Google" id="ProtNLM"/>
    </source>
</evidence>
<dbReference type="STRING" id="680127.SAMN05421593_1477"/>
<reference evidence="2 3" key="1">
    <citation type="submission" date="2016-10" db="EMBL/GenBank/DDBJ databases">
        <authorList>
            <person name="de Groot N.N."/>
        </authorList>
    </citation>
    <scope>NUCLEOTIDE SEQUENCE [LARGE SCALE GENOMIC DNA]</scope>
    <source>
        <strain evidence="2 3">DSM 23031</strain>
    </source>
</reference>
<evidence type="ECO:0000256" key="1">
    <source>
        <dbReference type="SAM" id="SignalP"/>
    </source>
</evidence>
<dbReference type="OrthoDB" id="1262763at2"/>
<dbReference type="EMBL" id="FNWQ01000002">
    <property type="protein sequence ID" value="SEH31537.1"/>
    <property type="molecule type" value="Genomic_DNA"/>
</dbReference>
<accession>A0A1H6H6N5</accession>
<organism evidence="2 3">
    <name type="scientific">Chryseobacterium culicis</name>
    <dbReference type="NCBI Taxonomy" id="680127"/>
    <lineage>
        <taxon>Bacteria</taxon>
        <taxon>Pseudomonadati</taxon>
        <taxon>Bacteroidota</taxon>
        <taxon>Flavobacteriia</taxon>
        <taxon>Flavobacteriales</taxon>
        <taxon>Weeksellaceae</taxon>
        <taxon>Chryseobacterium group</taxon>
        <taxon>Chryseobacterium</taxon>
    </lineage>
</organism>
<dbReference type="InterPro" id="IPR045391">
    <property type="entry name" value="DUF6520"/>
</dbReference>
<evidence type="ECO:0000313" key="2">
    <source>
        <dbReference type="EMBL" id="SEH31537.1"/>
    </source>
</evidence>
<dbReference type="AlphaFoldDB" id="A0A1H6H6N5"/>
<feature type="signal peptide" evidence="1">
    <location>
        <begin position="1"/>
        <end position="23"/>
    </location>
</feature>
<evidence type="ECO:0000313" key="3">
    <source>
        <dbReference type="Proteomes" id="UP000198561"/>
    </source>
</evidence>
<dbReference type="Pfam" id="PF20130">
    <property type="entry name" value="DUF6520"/>
    <property type="match status" value="1"/>
</dbReference>
<proteinExistence type="predicted"/>
<dbReference type="RefSeq" id="WP_089690785.1">
    <property type="nucleotide sequence ID" value="NZ_FNWQ01000002.1"/>
</dbReference>
<protein>
    <recommendedName>
        <fullName evidence="4">NVEALA protein</fullName>
    </recommendedName>
</protein>